<evidence type="ECO:0000313" key="2">
    <source>
        <dbReference type="Proteomes" id="UP000001424"/>
    </source>
</evidence>
<proteinExistence type="predicted"/>
<dbReference type="AlphaFoldDB" id="Q7P0C9"/>
<dbReference type="EMBL" id="AE016825">
    <property type="protein sequence ID" value="AAQ58314.1"/>
    <property type="molecule type" value="Genomic_DNA"/>
</dbReference>
<dbReference type="HOGENOM" id="CLU_1359298_0_0_4"/>
<dbReference type="RefSeq" id="WP_011134193.1">
    <property type="nucleotide sequence ID" value="NC_005085.1"/>
</dbReference>
<keyword evidence="2" id="KW-1185">Reference proteome</keyword>
<dbReference type="Proteomes" id="UP000001424">
    <property type="component" value="Chromosome"/>
</dbReference>
<gene>
    <name evidence="1" type="ordered locus">CV_0638</name>
</gene>
<protein>
    <submittedName>
        <fullName evidence="1">Uncharacterized protein</fullName>
    </submittedName>
</protein>
<dbReference type="OrthoDB" id="9255757at2"/>
<accession>Q7P0C9</accession>
<organism evidence="1 2">
    <name type="scientific">Chromobacterium violaceum (strain ATCC 12472 / DSM 30191 / JCM 1249 / CCUG 213 / NBRC 12614 / NCIMB 9131 / NCTC 9757 / MK)</name>
    <dbReference type="NCBI Taxonomy" id="243365"/>
    <lineage>
        <taxon>Bacteria</taxon>
        <taxon>Pseudomonadati</taxon>
        <taxon>Pseudomonadota</taxon>
        <taxon>Betaproteobacteria</taxon>
        <taxon>Neisseriales</taxon>
        <taxon>Chromobacteriaceae</taxon>
        <taxon>Chromobacterium</taxon>
    </lineage>
</organism>
<reference evidence="1 2" key="1">
    <citation type="journal article" date="2003" name="Proc. Natl. Acad. Sci. U.S.A.">
        <title>The complete genome sequence of Chromobacterium violaceum reveals remarkable and exploitable bacterial adaptability.</title>
        <authorList>
            <person name="Vasconcelos A.T.R."/>
            <person name="de Almeida D.F."/>
            <person name="Almeida F.C."/>
            <person name="de Almeida L.G.P."/>
            <person name="de Almeida R."/>
            <person name="Goncalves J.A.A."/>
            <person name="Andrade E.M."/>
            <person name="Antonio R.V."/>
            <person name="Araripe J."/>
            <person name="de Araujo M.F.F."/>
            <person name="Filho S.A."/>
            <person name="Azevedo V."/>
            <person name="Batista A.J."/>
            <person name="Bataus L.A.M."/>
            <person name="Batista J.S."/>
            <person name="Belo A."/>
            <person name="vander Berg C."/>
            <person name="Blamey J."/>
            <person name="Bogo M."/>
            <person name="Bonato S."/>
            <person name="Bordignon J."/>
            <person name="Brito C.A."/>
            <person name="Brocchi M."/>
            <person name="Burity H.A."/>
            <person name="Camargo A.A."/>
            <person name="Cardoso D.D.P."/>
            <person name="Carneiro N.P."/>
            <person name="Carraro D.M."/>
            <person name="Carvalho C.M.B."/>
            <person name="Cascardo J.C.M."/>
            <person name="Cavada B.S."/>
            <person name="Chueire L.M.O."/>
            <person name="Pasa T.B.C."/>
            <person name="Duran N."/>
            <person name="Fagundes N."/>
            <person name="Falcao C.L."/>
            <person name="Fantinatti F."/>
            <person name="Farias I.P."/>
            <person name="Felipe M.S.S."/>
            <person name="Ferrari L.P."/>
            <person name="Ferro J.A."/>
            <person name="Ferro M.I.T."/>
            <person name="Franco G.R."/>
            <person name="Freitas N.S.A."/>
            <person name="Furlan L.R."/>
            <person name="Gazzinelli R.T."/>
            <person name="Gomes E.A."/>
            <person name="Goncalves P.R."/>
            <person name="Grangeiro T.B."/>
            <person name="Grattapaglia D."/>
            <person name="Grisard E.C."/>
            <person name="Guimaraes C.T."/>
            <person name="Hanna E.S."/>
            <person name="Hungria M."/>
            <person name="Jardim S.N."/>
            <person name="Laurino J."/>
            <person name="Leoi L.C.T."/>
            <person name="Fassarella L."/>
            <person name="Lima A."/>
            <person name="Loureiro M.F."/>
            <person name="Lyra M.C.P."/>
            <person name="Macedo M."/>
            <person name="Madeira H.M.F."/>
            <person name="Manfio G.P."/>
            <person name="Maranhao A.Q."/>
            <person name="Martins W.S."/>
            <person name="di Mauro S.M.Z."/>
            <person name="de Medeiros S.R.B."/>
            <person name="Meissner R.D.V."/>
            <person name="Menck C.F.M."/>
            <person name="Moreira M.A.M."/>
            <person name="Nascimento F.F."/>
            <person name="Nicolas M.F."/>
            <person name="Oliveira J.G."/>
            <person name="Oliveira S.C."/>
            <person name="Paixao R.F.C."/>
            <person name="Parente J.A."/>
            <person name="Pedrosa F.O."/>
            <person name="Pena S.J.D."/>
            <person name="Perreira J.O."/>
            <person name="Perreira M."/>
            <person name="Pinto L.S.R.C."/>
            <person name="Pinto L.S."/>
            <person name="Porto J.I.R."/>
            <person name="Potrich D.P."/>
            <person name="Neto C.E.R."/>
            <person name="Reis A.M.M."/>
            <person name="Rigo L.U."/>
            <person name="Rondinelli E."/>
            <person name="dos Santos E.B.P."/>
            <person name="Santos F.R."/>
            <person name="Schneider M.P.C."/>
            <person name="Seuanez H.N."/>
            <person name="Silva A.M.R."/>
            <person name="da Silva A.L.C."/>
            <person name="Silva D.W."/>
            <person name="Silva R."/>
            <person name="Simoes I.C."/>
            <person name="Simon D."/>
            <person name="Soares C.M.A."/>
            <person name="Soares R.B.A."/>
            <person name="Souza E.M."/>
            <person name="Souza K.R.L."/>
            <person name="Souza R.C."/>
            <person name="Steffens M.B.R."/>
            <person name="Steindel M."/>
            <person name="Teixeira S.R."/>
            <person name="Urmenyi T."/>
            <person name="Vettore A."/>
            <person name="Wassem R."/>
            <person name="Zaha A."/>
            <person name="Simpson A.J.G."/>
        </authorList>
    </citation>
    <scope>NUCLEOTIDE SEQUENCE [LARGE SCALE GENOMIC DNA]</scope>
    <source>
        <strain evidence="2">ATCC 12472 / DSM 30191 / JCM 1249 / NBRC 12614 / NCIMB 9131 / NCTC 9757</strain>
    </source>
</reference>
<evidence type="ECO:0000313" key="1">
    <source>
        <dbReference type="EMBL" id="AAQ58314.1"/>
    </source>
</evidence>
<dbReference type="KEGG" id="cvi:CV_0638"/>
<sequence length="198" mass="22662">MSSDAKKLFDKLCEAYPDALQDITQLSKNTDANRFFIECSETAFNFDLVYNISPSHRIEKKEKTPDALFVKGDIIYLIEFKEGKFDRDELRQKVHEGVNTLFQFCRKHNLLSIIDFVNIDFRYAVLYRGRENRQFAEALNAAVTIADLKNIEGFLVKNTAVSCTKEGIVKILKSASDGRISRIGMYSKDQTSIEYASC</sequence>
<name>Q7P0C9_CHRVO</name>